<dbReference type="Proteomes" id="UP000477311">
    <property type="component" value="Unassembled WGS sequence"/>
</dbReference>
<dbReference type="InterPro" id="IPR018647">
    <property type="entry name" value="SLFN_3-like_DNA/RNA_helicase"/>
</dbReference>
<comment type="caution">
    <text evidence="2">The sequence shown here is derived from an EMBL/GenBank/DDBJ whole genome shotgun (WGS) entry which is preliminary data.</text>
</comment>
<name>A0A6M1RU44_9BACT</name>
<reference evidence="2 3" key="1">
    <citation type="submission" date="2020-02" db="EMBL/GenBank/DDBJ databases">
        <title>Draft genome sequence of Limisphaera ngatamarikiensis NGM72.4T, a thermophilic Verrucomicrobia grouped in subdivision 3.</title>
        <authorList>
            <person name="Carere C.R."/>
            <person name="Steen J."/>
            <person name="Hugenholtz P."/>
            <person name="Stott M.B."/>
        </authorList>
    </citation>
    <scope>NUCLEOTIDE SEQUENCE [LARGE SCALE GENOMIC DNA]</scope>
    <source>
        <strain evidence="2 3">NGM72.4</strain>
    </source>
</reference>
<evidence type="ECO:0000313" key="3">
    <source>
        <dbReference type="Proteomes" id="UP000477311"/>
    </source>
</evidence>
<protein>
    <submittedName>
        <fullName evidence="2">DUF2075 domain-containing protein</fullName>
    </submittedName>
</protein>
<accession>A0A6M1RU44</accession>
<evidence type="ECO:0000313" key="2">
    <source>
        <dbReference type="EMBL" id="NGO38914.1"/>
    </source>
</evidence>
<dbReference type="AlphaFoldDB" id="A0A6M1RU44"/>
<dbReference type="Pfam" id="PF09848">
    <property type="entry name" value="SLFN-g3_helicase"/>
    <property type="match status" value="1"/>
</dbReference>
<dbReference type="SUPFAM" id="SSF52540">
    <property type="entry name" value="P-loop containing nucleoside triphosphate hydrolases"/>
    <property type="match status" value="1"/>
</dbReference>
<dbReference type="InterPro" id="IPR027417">
    <property type="entry name" value="P-loop_NTPase"/>
</dbReference>
<sequence>MRRAWYQGSIEEFCRSSSGAVLGQLARNSTFDVDQSQIRAWNEEIEILRHQLAGLPGWIFLEFAIPRMGARADAIVLHEAAVYVLEFKTGESGPTSWAREQVWDYALDLKNFHAGSHHAWVVPVLVAAEAVPGSLDGVEHDPDLVFRPICTSPGSLRAVFEAIARRVRGAAIDPVSWARSVYRPTPTIIEAARALYANHSVEDLARSDAGARNLAETSQCLESIIREAREGRKKMICFVTGVPGAGKTLAGLNLAARHPREASPFHSVYLSGNGPLIAVLREALVRDEVRRRRGRGSPVSKASVLSTVKAFIQNVHHFRDEAVADPGAPAEHVAIFDEAQRAWTAEQTARFMRQRHGIKNWSQSEPEFLLSCLDRHEDWAVVVCLVGGGQEINTGEAGIEAWLEAVGSRFRHWHACISPRLTDSEYAAGRAVAMASAWPNVRLEESLHLAVSMRSFRAENVSAFVKALLDCDRAAAERHWERLCSTYPIVLTRDLKTAKDWVRKQARGSERYGLLASSRALRLKPHAIDVRVSVDPVCWFLNDRDDIRSSYYLEDAATEFQVQGLEVDWACVTWDADLRLGGGGWEHYDFRGTRWCRVASPQRRKYFVNAYRVLLTRARQGMVVFVPPGDRSDPTRLPEFYDATYDYLRRLGLPVLD</sequence>
<gene>
    <name evidence="2" type="ORF">G4L39_05825</name>
</gene>
<feature type="domain" description="Schlafen group 3-like DNA/RNA helicase" evidence="1">
    <location>
        <begin position="234"/>
        <end position="627"/>
    </location>
</feature>
<keyword evidence="3" id="KW-1185">Reference proteome</keyword>
<dbReference type="EMBL" id="JAAKYA010000036">
    <property type="protein sequence ID" value="NGO38914.1"/>
    <property type="molecule type" value="Genomic_DNA"/>
</dbReference>
<evidence type="ECO:0000259" key="1">
    <source>
        <dbReference type="Pfam" id="PF09848"/>
    </source>
</evidence>
<proteinExistence type="predicted"/>
<organism evidence="2 3">
    <name type="scientific">Limisphaera ngatamarikiensis</name>
    <dbReference type="NCBI Taxonomy" id="1324935"/>
    <lineage>
        <taxon>Bacteria</taxon>
        <taxon>Pseudomonadati</taxon>
        <taxon>Verrucomicrobiota</taxon>
        <taxon>Verrucomicrobiia</taxon>
        <taxon>Limisphaerales</taxon>
        <taxon>Limisphaeraceae</taxon>
        <taxon>Limisphaera</taxon>
    </lineage>
</organism>